<evidence type="ECO:0000313" key="5">
    <source>
        <dbReference type="Proteomes" id="UP001159042"/>
    </source>
</evidence>
<dbReference type="PANTHER" id="PTHR30349">
    <property type="entry name" value="PHAGE INTEGRASE-RELATED"/>
    <property type="match status" value="1"/>
</dbReference>
<evidence type="ECO:0000256" key="3">
    <source>
        <dbReference type="SAM" id="MobiDB-lite"/>
    </source>
</evidence>
<reference evidence="4 5" key="1">
    <citation type="journal article" date="2023" name="Insect Mol. Biol.">
        <title>Genome sequencing provides insights into the evolution of gene families encoding plant cell wall-degrading enzymes in longhorned beetles.</title>
        <authorList>
            <person name="Shin N.R."/>
            <person name="Okamura Y."/>
            <person name="Kirsch R."/>
            <person name="Pauchet Y."/>
        </authorList>
    </citation>
    <scope>NUCLEOTIDE SEQUENCE [LARGE SCALE GENOMIC DNA]</scope>
    <source>
        <strain evidence="4">EAD_L_NR</strain>
    </source>
</reference>
<dbReference type="Gene3D" id="1.10.443.10">
    <property type="entry name" value="Intergrase catalytic core"/>
    <property type="match status" value="1"/>
</dbReference>
<protein>
    <recommendedName>
        <fullName evidence="6">Tyr recombinase domain-containing protein</fullName>
    </recommendedName>
</protein>
<dbReference type="SUPFAM" id="SSF56349">
    <property type="entry name" value="DNA breaking-rejoining enzymes"/>
    <property type="match status" value="1"/>
</dbReference>
<dbReference type="InterPro" id="IPR011010">
    <property type="entry name" value="DNA_brk_join_enz"/>
</dbReference>
<feature type="compositionally biased region" description="Basic and acidic residues" evidence="3">
    <location>
        <begin position="1"/>
        <end position="22"/>
    </location>
</feature>
<dbReference type="GO" id="GO:0015074">
    <property type="term" value="P:DNA integration"/>
    <property type="evidence" value="ECO:0007669"/>
    <property type="project" value="InterPro"/>
</dbReference>
<evidence type="ECO:0000256" key="2">
    <source>
        <dbReference type="ARBA" id="ARBA00023172"/>
    </source>
</evidence>
<feature type="compositionally biased region" description="Basic and acidic residues" evidence="3">
    <location>
        <begin position="34"/>
        <end position="64"/>
    </location>
</feature>
<dbReference type="InterPro" id="IPR050090">
    <property type="entry name" value="Tyrosine_recombinase_XerCD"/>
</dbReference>
<proteinExistence type="predicted"/>
<sequence>MEKENLKMQKKQVKEKNQEKNNKGKTTNVRKGKPKVEEIKKDMEESLAAEKSEPKETIKSKENEDVQENDTLEETKELPITVGSYVIIKYEQQYFPGIVQSIEDEEDIDKNVVLNQYIQHPVSFKGLKKKYAVSSLWSKYSMLKATKVYKNTDTGKYSKLTAYLKSESRGYKPKKAAILERAHIGEFFTRACDKEYLMIKVALIMGISGACRCCELTNLKSTDVKDAGSYLLVSIPDTKTGISRKFTIIEEGFCVIAIEICRKYISLRPIRLTQDRFFLRYMNQKCTSQPVGINTLAKVPSIVASFLNLANAELYTGHCMRRTSTTLLANKGYNYLILSTLQLSNDMVDGRAPL</sequence>
<dbReference type="Proteomes" id="UP001159042">
    <property type="component" value="Unassembled WGS sequence"/>
</dbReference>
<keyword evidence="5" id="KW-1185">Reference proteome</keyword>
<keyword evidence="1" id="KW-0238">DNA-binding</keyword>
<dbReference type="EMBL" id="JANEYG010000009">
    <property type="protein sequence ID" value="KAJ8921671.1"/>
    <property type="molecule type" value="Genomic_DNA"/>
</dbReference>
<evidence type="ECO:0000256" key="1">
    <source>
        <dbReference type="ARBA" id="ARBA00023125"/>
    </source>
</evidence>
<comment type="caution">
    <text evidence="4">The sequence shown here is derived from an EMBL/GenBank/DDBJ whole genome shotgun (WGS) entry which is preliminary data.</text>
</comment>
<feature type="region of interest" description="Disordered" evidence="3">
    <location>
        <begin position="1"/>
        <end position="73"/>
    </location>
</feature>
<accession>A0AAV8W723</accession>
<name>A0AAV8W723_9CUCU</name>
<organism evidence="4 5">
    <name type="scientific">Exocentrus adspersus</name>
    <dbReference type="NCBI Taxonomy" id="1586481"/>
    <lineage>
        <taxon>Eukaryota</taxon>
        <taxon>Metazoa</taxon>
        <taxon>Ecdysozoa</taxon>
        <taxon>Arthropoda</taxon>
        <taxon>Hexapoda</taxon>
        <taxon>Insecta</taxon>
        <taxon>Pterygota</taxon>
        <taxon>Neoptera</taxon>
        <taxon>Endopterygota</taxon>
        <taxon>Coleoptera</taxon>
        <taxon>Polyphaga</taxon>
        <taxon>Cucujiformia</taxon>
        <taxon>Chrysomeloidea</taxon>
        <taxon>Cerambycidae</taxon>
        <taxon>Lamiinae</taxon>
        <taxon>Acanthocinini</taxon>
        <taxon>Exocentrus</taxon>
    </lineage>
</organism>
<evidence type="ECO:0000313" key="4">
    <source>
        <dbReference type="EMBL" id="KAJ8921671.1"/>
    </source>
</evidence>
<gene>
    <name evidence="4" type="ORF">NQ315_010580</name>
</gene>
<keyword evidence="2" id="KW-0233">DNA recombination</keyword>
<dbReference type="AlphaFoldDB" id="A0AAV8W723"/>
<dbReference type="InterPro" id="IPR013762">
    <property type="entry name" value="Integrase-like_cat_sf"/>
</dbReference>
<dbReference type="PANTHER" id="PTHR30349:SF41">
    <property type="entry name" value="INTEGRASE_RECOMBINASE PROTEIN MJ0367-RELATED"/>
    <property type="match status" value="1"/>
</dbReference>
<dbReference type="GO" id="GO:0003677">
    <property type="term" value="F:DNA binding"/>
    <property type="evidence" value="ECO:0007669"/>
    <property type="project" value="UniProtKB-KW"/>
</dbReference>
<dbReference type="GO" id="GO:0006310">
    <property type="term" value="P:DNA recombination"/>
    <property type="evidence" value="ECO:0007669"/>
    <property type="project" value="UniProtKB-KW"/>
</dbReference>
<evidence type="ECO:0008006" key="6">
    <source>
        <dbReference type="Google" id="ProtNLM"/>
    </source>
</evidence>